<dbReference type="AlphaFoldDB" id="A0A0G4HSQ3"/>
<dbReference type="EMBL" id="CDMZ01003741">
    <property type="protein sequence ID" value="CEM47421.1"/>
    <property type="molecule type" value="Genomic_DNA"/>
</dbReference>
<name>A0A0G4HSQ3_9ALVE</name>
<dbReference type="VEuPathDB" id="CryptoDB:Cvel_31168"/>
<protein>
    <submittedName>
        <fullName evidence="1">Uncharacterized protein</fullName>
    </submittedName>
</protein>
<evidence type="ECO:0000313" key="1">
    <source>
        <dbReference type="EMBL" id="CEM47421.1"/>
    </source>
</evidence>
<accession>A0A0G4HSQ3</accession>
<gene>
    <name evidence="1" type="ORF">Cvel_31168</name>
</gene>
<proteinExistence type="predicted"/>
<organism evidence="1">
    <name type="scientific">Chromera velia CCMP2878</name>
    <dbReference type="NCBI Taxonomy" id="1169474"/>
    <lineage>
        <taxon>Eukaryota</taxon>
        <taxon>Sar</taxon>
        <taxon>Alveolata</taxon>
        <taxon>Colpodellida</taxon>
        <taxon>Chromeraceae</taxon>
        <taxon>Chromera</taxon>
    </lineage>
</organism>
<feature type="non-terminal residue" evidence="1">
    <location>
        <position position="1"/>
    </location>
</feature>
<sequence>LSAFLQALRPESLQCLQWMNVLVEGSLVEAGGAGDLFRRARGEGKLQGLDAVEGIFGEGKGEEEAAGGSEGS</sequence>
<reference evidence="1" key="1">
    <citation type="submission" date="2014-11" db="EMBL/GenBank/DDBJ databases">
        <authorList>
            <person name="Otto D Thomas"/>
            <person name="Naeem Raeece"/>
        </authorList>
    </citation>
    <scope>NUCLEOTIDE SEQUENCE</scope>
</reference>